<evidence type="ECO:0000256" key="5">
    <source>
        <dbReference type="ARBA" id="ARBA00023136"/>
    </source>
</evidence>
<evidence type="ECO:0000256" key="7">
    <source>
        <dbReference type="SAM" id="Phobius"/>
    </source>
</evidence>
<evidence type="ECO:0000313" key="9">
    <source>
        <dbReference type="EMBL" id="KRL88182.1"/>
    </source>
</evidence>
<dbReference type="Proteomes" id="UP000051922">
    <property type="component" value="Unassembled WGS sequence"/>
</dbReference>
<organism evidence="9 10">
    <name type="scientific">Lacticaseibacillus pantheris DSM 15945 = JCM 12539 = NBRC 106106</name>
    <dbReference type="NCBI Taxonomy" id="1423783"/>
    <lineage>
        <taxon>Bacteria</taxon>
        <taxon>Bacillati</taxon>
        <taxon>Bacillota</taxon>
        <taxon>Bacilli</taxon>
        <taxon>Lactobacillales</taxon>
        <taxon>Lactobacillaceae</taxon>
        <taxon>Lacticaseibacillus</taxon>
    </lineage>
</organism>
<feature type="domain" description="Threonine/serine exporter-like N-terminal" evidence="8">
    <location>
        <begin position="11"/>
        <end position="248"/>
    </location>
</feature>
<evidence type="ECO:0000256" key="4">
    <source>
        <dbReference type="ARBA" id="ARBA00022989"/>
    </source>
</evidence>
<dbReference type="GO" id="GO:0005886">
    <property type="term" value="C:plasma membrane"/>
    <property type="evidence" value="ECO:0007669"/>
    <property type="project" value="UniProtKB-SubCell"/>
</dbReference>
<evidence type="ECO:0000256" key="6">
    <source>
        <dbReference type="ARBA" id="ARBA00034125"/>
    </source>
</evidence>
<dbReference type="InterPro" id="IPR010619">
    <property type="entry name" value="ThrE-like_N"/>
</dbReference>
<comment type="subcellular location">
    <subcellularLocation>
        <location evidence="1">Cell membrane</location>
        <topology evidence="1">Multi-pass membrane protein</topology>
    </subcellularLocation>
</comment>
<comment type="caution">
    <text evidence="9">The sequence shown here is derived from an EMBL/GenBank/DDBJ whole genome shotgun (WGS) entry which is preliminary data.</text>
</comment>
<dbReference type="GO" id="GO:0022857">
    <property type="term" value="F:transmembrane transporter activity"/>
    <property type="evidence" value="ECO:0007669"/>
    <property type="project" value="InterPro"/>
</dbReference>
<evidence type="ECO:0000259" key="8">
    <source>
        <dbReference type="Pfam" id="PF06738"/>
    </source>
</evidence>
<proteinExistence type="inferred from homology"/>
<keyword evidence="10" id="KW-1185">Reference proteome</keyword>
<feature type="transmembrane region" description="Helical" evidence="7">
    <location>
        <begin position="172"/>
        <end position="190"/>
    </location>
</feature>
<dbReference type="PANTHER" id="PTHR34390:SF2">
    <property type="entry name" value="SUCCINATE TRANSPORTER SUBUNIT YJJP-RELATED"/>
    <property type="match status" value="1"/>
</dbReference>
<dbReference type="RefSeq" id="WP_056956193.1">
    <property type="nucleotide sequence ID" value="NZ_AZFJ01000007.1"/>
</dbReference>
<feature type="transmembrane region" description="Helical" evidence="7">
    <location>
        <begin position="227"/>
        <end position="248"/>
    </location>
</feature>
<sequence length="251" mass="27059">MTSVDKAELLDTCLLAGRIMIEGGSEMYRVDDTMARITDNAGVRGVALFTTPTGIVAGLNNEQYVQVRQIHQREIDLEKVSRVNQLSREFAAGELSLAELHQHLRALALHVPFFPMWLQIIGAGVLSATMMIVFTQQYDWFDIPTAAVAGIVGFLVSTYINRLTNIRFVAELAGALALALVTLAACKVGWGLSPDNILIGAAMPMVPGVAITNSIRDMLAGHLLTGITRGMEAILTACAIGFGIALVLPYF</sequence>
<name>A0A0R1U4L7_9LACO</name>
<keyword evidence="4 7" id="KW-1133">Transmembrane helix</keyword>
<dbReference type="PATRIC" id="fig|1423783.4.peg.392"/>
<keyword evidence="5 7" id="KW-0472">Membrane</keyword>
<keyword evidence="3 7" id="KW-0812">Transmembrane</keyword>
<evidence type="ECO:0000256" key="2">
    <source>
        <dbReference type="ARBA" id="ARBA00022475"/>
    </source>
</evidence>
<dbReference type="InterPro" id="IPR050539">
    <property type="entry name" value="ThrE_Dicarb/AminoAcid_Exp"/>
</dbReference>
<dbReference type="Pfam" id="PF06738">
    <property type="entry name" value="ThrE"/>
    <property type="match status" value="1"/>
</dbReference>
<dbReference type="STRING" id="1423783.FC50_GL000380"/>
<comment type="similarity">
    <text evidence="6">Belongs to the ThrE exporter (TC 2.A.79) family.</text>
</comment>
<dbReference type="GO" id="GO:0015744">
    <property type="term" value="P:succinate transport"/>
    <property type="evidence" value="ECO:0007669"/>
    <property type="project" value="TreeGrafter"/>
</dbReference>
<protein>
    <submittedName>
        <fullName evidence="9">Integral membrane protein</fullName>
    </submittedName>
</protein>
<dbReference type="AlphaFoldDB" id="A0A0R1U4L7"/>
<reference evidence="9 10" key="1">
    <citation type="journal article" date="2015" name="Genome Announc.">
        <title>Expanding the biotechnology potential of lactobacilli through comparative genomics of 213 strains and associated genera.</title>
        <authorList>
            <person name="Sun Z."/>
            <person name="Harris H.M."/>
            <person name="McCann A."/>
            <person name="Guo C."/>
            <person name="Argimon S."/>
            <person name="Zhang W."/>
            <person name="Yang X."/>
            <person name="Jeffery I.B."/>
            <person name="Cooney J.C."/>
            <person name="Kagawa T.F."/>
            <person name="Liu W."/>
            <person name="Song Y."/>
            <person name="Salvetti E."/>
            <person name="Wrobel A."/>
            <person name="Rasinkangas P."/>
            <person name="Parkhill J."/>
            <person name="Rea M.C."/>
            <person name="O'Sullivan O."/>
            <person name="Ritari J."/>
            <person name="Douillard F.P."/>
            <person name="Paul Ross R."/>
            <person name="Yang R."/>
            <person name="Briner A.E."/>
            <person name="Felis G.E."/>
            <person name="de Vos W.M."/>
            <person name="Barrangou R."/>
            <person name="Klaenhammer T.R."/>
            <person name="Caufield P.W."/>
            <person name="Cui Y."/>
            <person name="Zhang H."/>
            <person name="O'Toole P.W."/>
        </authorList>
    </citation>
    <scope>NUCLEOTIDE SEQUENCE [LARGE SCALE GENOMIC DNA]</scope>
    <source>
        <strain evidence="9 10">DSM 15945</strain>
    </source>
</reference>
<evidence type="ECO:0000256" key="1">
    <source>
        <dbReference type="ARBA" id="ARBA00004651"/>
    </source>
</evidence>
<dbReference type="EMBL" id="AZFJ01000007">
    <property type="protein sequence ID" value="KRL88182.1"/>
    <property type="molecule type" value="Genomic_DNA"/>
</dbReference>
<dbReference type="PANTHER" id="PTHR34390">
    <property type="entry name" value="UPF0442 PROTEIN YJJB-RELATED"/>
    <property type="match status" value="1"/>
</dbReference>
<dbReference type="OrthoDB" id="9813917at2"/>
<evidence type="ECO:0000256" key="3">
    <source>
        <dbReference type="ARBA" id="ARBA00022692"/>
    </source>
</evidence>
<feature type="transmembrane region" description="Helical" evidence="7">
    <location>
        <begin position="140"/>
        <end position="160"/>
    </location>
</feature>
<accession>A0A0R1U4L7</accession>
<keyword evidence="2" id="KW-1003">Cell membrane</keyword>
<feature type="transmembrane region" description="Helical" evidence="7">
    <location>
        <begin position="113"/>
        <end position="134"/>
    </location>
</feature>
<gene>
    <name evidence="9" type="ORF">FC50_GL000380</name>
</gene>
<evidence type="ECO:0000313" key="10">
    <source>
        <dbReference type="Proteomes" id="UP000051922"/>
    </source>
</evidence>